<comment type="caution">
    <text evidence="2">The sequence shown here is derived from an EMBL/GenBank/DDBJ whole genome shotgun (WGS) entry which is preliminary data.</text>
</comment>
<organism evidence="2 3">
    <name type="scientific">Acetobacter musti</name>
    <dbReference type="NCBI Taxonomy" id="864732"/>
    <lineage>
        <taxon>Bacteria</taxon>
        <taxon>Pseudomonadati</taxon>
        <taxon>Pseudomonadota</taxon>
        <taxon>Alphaproteobacteria</taxon>
        <taxon>Acetobacterales</taxon>
        <taxon>Acetobacteraceae</taxon>
        <taxon>Acetobacter</taxon>
    </lineage>
</organism>
<evidence type="ECO:0000313" key="2">
    <source>
        <dbReference type="EMBL" id="NHN86556.1"/>
    </source>
</evidence>
<dbReference type="GO" id="GO:0047343">
    <property type="term" value="F:glucose-1-phosphate cytidylyltransferase activity"/>
    <property type="evidence" value="ECO:0007669"/>
    <property type="project" value="UniProtKB-EC"/>
</dbReference>
<dbReference type="EC" id="2.7.7.33" evidence="2"/>
<sequence>MKAVILSGGYGTRLMEETEARPKPMVEIGGRPILWHIMKIYSVYGVNEFVVPLGYKADMIKRYFIEYYSNLSDIEVDVENNSVKTLKKSAEPWKITLVDTGLETMTGGRLLRLKDYLRDEDFCLTYGDGVTDLNIKDTIQFHKSHGKISTVTAVSPLARFGSLNINDGQVVEFHEKPEGKGLVNGGFFVLSPGVFDYLEDDTTIFERRPLERLADNKQLMAITHEGFWYSMDTLRDKRYLDHLWSSNKAPWKIW</sequence>
<dbReference type="EMBL" id="WOTB01000039">
    <property type="protein sequence ID" value="NHN86556.1"/>
    <property type="molecule type" value="Genomic_DNA"/>
</dbReference>
<dbReference type="PANTHER" id="PTHR47183:SF1">
    <property type="entry name" value="GLUCOSE-1-PHOSPHATE CYTIDYLYLTRANSFERASE"/>
    <property type="match status" value="1"/>
</dbReference>
<proteinExistence type="predicted"/>
<keyword evidence="2" id="KW-0548">Nucleotidyltransferase</keyword>
<gene>
    <name evidence="2" type="primary">rfbF</name>
    <name evidence="2" type="ORF">GOB93_18255</name>
</gene>
<dbReference type="Gene3D" id="3.90.550.10">
    <property type="entry name" value="Spore Coat Polysaccharide Biosynthesis Protein SpsA, Chain A"/>
    <property type="match status" value="1"/>
</dbReference>
<dbReference type="SUPFAM" id="SSF53448">
    <property type="entry name" value="Nucleotide-diphospho-sugar transferases"/>
    <property type="match status" value="1"/>
</dbReference>
<reference evidence="2 3" key="1">
    <citation type="journal article" date="2020" name="Int. J. Syst. Evol. Microbiol.">
        <title>Novel acetic acid bacteria from cider fermentations: Acetobacter conturbans sp. nov. and Acetobacter fallax sp. nov.</title>
        <authorList>
            <person name="Sombolestani A.S."/>
            <person name="Cleenwerck I."/>
            <person name="Cnockaert M."/>
            <person name="Borremans W."/>
            <person name="Wieme A.D."/>
            <person name="De Vuyst L."/>
            <person name="Vandamme P."/>
        </authorList>
    </citation>
    <scope>NUCLEOTIDE SEQUENCE [LARGE SCALE GENOMIC DNA]</scope>
    <source>
        <strain evidence="2 3">LMG 30640</strain>
    </source>
</reference>
<dbReference type="Proteomes" id="UP000635278">
    <property type="component" value="Unassembled WGS sequence"/>
</dbReference>
<dbReference type="RefSeq" id="WP_173584890.1">
    <property type="nucleotide sequence ID" value="NZ_WOTB01000039.1"/>
</dbReference>
<protein>
    <submittedName>
        <fullName evidence="2">Glucose-1-phosphate cytidylyltransferase</fullName>
        <ecNumber evidence="2">2.7.7.33</ecNumber>
    </submittedName>
</protein>
<keyword evidence="3" id="KW-1185">Reference proteome</keyword>
<dbReference type="InterPro" id="IPR046981">
    <property type="entry name" value="G1P_cyt_trans"/>
</dbReference>
<dbReference type="CDD" id="cd02524">
    <property type="entry name" value="G1P_cytidylyltransferase"/>
    <property type="match status" value="1"/>
</dbReference>
<dbReference type="PANTHER" id="PTHR47183">
    <property type="entry name" value="GLUCOSE-1-PHOSPHATE CYTIDYLYLTRANSFERASE-RELATED"/>
    <property type="match status" value="1"/>
</dbReference>
<dbReference type="Pfam" id="PF00483">
    <property type="entry name" value="NTP_transferase"/>
    <property type="match status" value="1"/>
</dbReference>
<dbReference type="NCBIfam" id="TIGR02623">
    <property type="entry name" value="G1P_cyt_trans"/>
    <property type="match status" value="1"/>
</dbReference>
<dbReference type="InterPro" id="IPR013446">
    <property type="entry name" value="G1P_cyt_trans-like"/>
</dbReference>
<dbReference type="InterPro" id="IPR005835">
    <property type="entry name" value="NTP_transferase_dom"/>
</dbReference>
<keyword evidence="2" id="KW-0808">Transferase</keyword>
<feature type="domain" description="Nucleotidyl transferase" evidence="1">
    <location>
        <begin position="2"/>
        <end position="202"/>
    </location>
</feature>
<accession>A0ABX0JVL5</accession>
<evidence type="ECO:0000259" key="1">
    <source>
        <dbReference type="Pfam" id="PF00483"/>
    </source>
</evidence>
<dbReference type="InterPro" id="IPR029044">
    <property type="entry name" value="Nucleotide-diphossugar_trans"/>
</dbReference>
<name>A0ABX0JVL5_9PROT</name>
<evidence type="ECO:0000313" key="3">
    <source>
        <dbReference type="Proteomes" id="UP000635278"/>
    </source>
</evidence>